<evidence type="ECO:0000256" key="1">
    <source>
        <dbReference type="ARBA" id="ARBA00022801"/>
    </source>
</evidence>
<dbReference type="PANTHER" id="PTHR48081">
    <property type="entry name" value="AB HYDROLASE SUPERFAMILY PROTEIN C4A8.06C"/>
    <property type="match status" value="1"/>
</dbReference>
<keyword evidence="4" id="KW-1185">Reference proteome</keyword>
<name>A0A6A6QB25_9PEZI</name>
<dbReference type="EMBL" id="MU004198">
    <property type="protein sequence ID" value="KAF2489678.1"/>
    <property type="molecule type" value="Genomic_DNA"/>
</dbReference>
<gene>
    <name evidence="3" type="ORF">BU16DRAFT_518253</name>
</gene>
<dbReference type="OrthoDB" id="2152029at2759"/>
<accession>A0A6A6QB25</accession>
<feature type="domain" description="Alpha/beta hydrolase fold-3" evidence="2">
    <location>
        <begin position="109"/>
        <end position="334"/>
    </location>
</feature>
<sequence>MSDPQVQNVSKIGIASITLRAMAAAVVRLGTSPFKGKKGASSYFKDVTFAMMRSQLGALNLAQFRYMNPWTSEVYIQFAKDTGFAPDTITLPSGTQAHWIGNKNAQKTIVYFHGGGYVLPANAGQMKFLADMKDACIAAGRDTAVLLLAYTNAPEAKYPTQLTQAIELLTHLIETEKRDPTNITLGGDSAGGNLTIGVLAHLAHPNPAVPTLSLPSKFHATFLISPWVSFNTFISSFETNAEKDAFDGRVLRLWSAAFLGSDSPFAGDFYSEPVTAPASFWEGVANVVDEVLIWGGADEVLIEGIEEFMARFRKGFRGAGGKVTTAVTERSAHEEMILDVMFGYKEKGKSHVVVEDWVKSRL</sequence>
<protein>
    <submittedName>
        <fullName evidence="3">Alpha/beta hydrolase fold protein-like protein</fullName>
    </submittedName>
</protein>
<dbReference type="Pfam" id="PF07859">
    <property type="entry name" value="Abhydrolase_3"/>
    <property type="match status" value="1"/>
</dbReference>
<dbReference type="PANTHER" id="PTHR48081:SF31">
    <property type="entry name" value="STERYL ACETYL HYDROLASE MUG81-RELATED"/>
    <property type="match status" value="1"/>
</dbReference>
<dbReference type="SUPFAM" id="SSF53474">
    <property type="entry name" value="alpha/beta-Hydrolases"/>
    <property type="match status" value="1"/>
</dbReference>
<dbReference type="InterPro" id="IPR013094">
    <property type="entry name" value="AB_hydrolase_3"/>
</dbReference>
<dbReference type="Proteomes" id="UP000799750">
    <property type="component" value="Unassembled WGS sequence"/>
</dbReference>
<keyword evidence="1 3" id="KW-0378">Hydrolase</keyword>
<dbReference type="InterPro" id="IPR050300">
    <property type="entry name" value="GDXG_lipolytic_enzyme"/>
</dbReference>
<evidence type="ECO:0000259" key="2">
    <source>
        <dbReference type="Pfam" id="PF07859"/>
    </source>
</evidence>
<dbReference type="AlphaFoldDB" id="A0A6A6QB25"/>
<dbReference type="GO" id="GO:0016787">
    <property type="term" value="F:hydrolase activity"/>
    <property type="evidence" value="ECO:0007669"/>
    <property type="project" value="UniProtKB-KW"/>
</dbReference>
<organism evidence="3 4">
    <name type="scientific">Lophium mytilinum</name>
    <dbReference type="NCBI Taxonomy" id="390894"/>
    <lineage>
        <taxon>Eukaryota</taxon>
        <taxon>Fungi</taxon>
        <taxon>Dikarya</taxon>
        <taxon>Ascomycota</taxon>
        <taxon>Pezizomycotina</taxon>
        <taxon>Dothideomycetes</taxon>
        <taxon>Pleosporomycetidae</taxon>
        <taxon>Mytilinidiales</taxon>
        <taxon>Mytilinidiaceae</taxon>
        <taxon>Lophium</taxon>
    </lineage>
</organism>
<evidence type="ECO:0000313" key="3">
    <source>
        <dbReference type="EMBL" id="KAF2489678.1"/>
    </source>
</evidence>
<dbReference type="Gene3D" id="3.40.50.1820">
    <property type="entry name" value="alpha/beta hydrolase"/>
    <property type="match status" value="1"/>
</dbReference>
<evidence type="ECO:0000313" key="4">
    <source>
        <dbReference type="Proteomes" id="UP000799750"/>
    </source>
</evidence>
<reference evidence="3" key="1">
    <citation type="journal article" date="2020" name="Stud. Mycol.">
        <title>101 Dothideomycetes genomes: a test case for predicting lifestyles and emergence of pathogens.</title>
        <authorList>
            <person name="Haridas S."/>
            <person name="Albert R."/>
            <person name="Binder M."/>
            <person name="Bloem J."/>
            <person name="Labutti K."/>
            <person name="Salamov A."/>
            <person name="Andreopoulos B."/>
            <person name="Baker S."/>
            <person name="Barry K."/>
            <person name="Bills G."/>
            <person name="Bluhm B."/>
            <person name="Cannon C."/>
            <person name="Castanera R."/>
            <person name="Culley D."/>
            <person name="Daum C."/>
            <person name="Ezra D."/>
            <person name="Gonzalez J."/>
            <person name="Henrissat B."/>
            <person name="Kuo A."/>
            <person name="Liang C."/>
            <person name="Lipzen A."/>
            <person name="Lutzoni F."/>
            <person name="Magnuson J."/>
            <person name="Mondo S."/>
            <person name="Nolan M."/>
            <person name="Ohm R."/>
            <person name="Pangilinan J."/>
            <person name="Park H.-J."/>
            <person name="Ramirez L."/>
            <person name="Alfaro M."/>
            <person name="Sun H."/>
            <person name="Tritt A."/>
            <person name="Yoshinaga Y."/>
            <person name="Zwiers L.-H."/>
            <person name="Turgeon B."/>
            <person name="Goodwin S."/>
            <person name="Spatafora J."/>
            <person name="Crous P."/>
            <person name="Grigoriev I."/>
        </authorList>
    </citation>
    <scope>NUCLEOTIDE SEQUENCE</scope>
    <source>
        <strain evidence="3">CBS 269.34</strain>
    </source>
</reference>
<proteinExistence type="predicted"/>
<dbReference type="InterPro" id="IPR029058">
    <property type="entry name" value="AB_hydrolase_fold"/>
</dbReference>